<dbReference type="GO" id="GO:0016020">
    <property type="term" value="C:membrane"/>
    <property type="evidence" value="ECO:0007669"/>
    <property type="project" value="UniProtKB-SubCell"/>
</dbReference>
<keyword evidence="3 6" id="KW-1133">Transmembrane helix</keyword>
<dbReference type="EMBL" id="OIVN01006145">
    <property type="protein sequence ID" value="SPD26120.1"/>
    <property type="molecule type" value="Genomic_DNA"/>
</dbReference>
<evidence type="ECO:0000256" key="6">
    <source>
        <dbReference type="SAM" id="Phobius"/>
    </source>
</evidence>
<gene>
    <name evidence="8" type="ORF">FSB_LOCUS54002</name>
</gene>
<proteinExistence type="predicted"/>
<dbReference type="InterPro" id="IPR050186">
    <property type="entry name" value="TPT_transporter"/>
</dbReference>
<evidence type="ECO:0000313" key="8">
    <source>
        <dbReference type="EMBL" id="SPD26120.1"/>
    </source>
</evidence>
<feature type="compositionally biased region" description="Polar residues" evidence="5">
    <location>
        <begin position="447"/>
        <end position="461"/>
    </location>
</feature>
<dbReference type="PANTHER" id="PTHR11132">
    <property type="entry name" value="SOLUTE CARRIER FAMILY 35"/>
    <property type="match status" value="1"/>
</dbReference>
<dbReference type="AlphaFoldDB" id="A0A2N9IPN5"/>
<feature type="region of interest" description="Disordered" evidence="5">
    <location>
        <begin position="447"/>
        <end position="479"/>
    </location>
</feature>
<feature type="transmembrane region" description="Helical" evidence="6">
    <location>
        <begin position="174"/>
        <end position="193"/>
    </location>
</feature>
<dbReference type="InterPro" id="IPR004853">
    <property type="entry name" value="Sugar_P_trans_dom"/>
</dbReference>
<evidence type="ECO:0000256" key="4">
    <source>
        <dbReference type="ARBA" id="ARBA00023136"/>
    </source>
</evidence>
<organism evidence="8">
    <name type="scientific">Fagus sylvatica</name>
    <name type="common">Beechnut</name>
    <dbReference type="NCBI Taxonomy" id="28930"/>
    <lineage>
        <taxon>Eukaryota</taxon>
        <taxon>Viridiplantae</taxon>
        <taxon>Streptophyta</taxon>
        <taxon>Embryophyta</taxon>
        <taxon>Tracheophyta</taxon>
        <taxon>Spermatophyta</taxon>
        <taxon>Magnoliopsida</taxon>
        <taxon>eudicotyledons</taxon>
        <taxon>Gunneridae</taxon>
        <taxon>Pentapetalae</taxon>
        <taxon>rosids</taxon>
        <taxon>fabids</taxon>
        <taxon>Fagales</taxon>
        <taxon>Fagaceae</taxon>
        <taxon>Fagus</taxon>
    </lineage>
</organism>
<feature type="transmembrane region" description="Helical" evidence="6">
    <location>
        <begin position="84"/>
        <end position="108"/>
    </location>
</feature>
<feature type="transmembrane region" description="Helical" evidence="6">
    <location>
        <begin position="120"/>
        <end position="141"/>
    </location>
</feature>
<sequence>MFSFLARKGIKKILKRKDSDAGQKGRALEELRSSLFNEFRVPEGAKRQQQCRCGPIAALTFNFVVAVGIIFVNKLVLNNVKFKFPIFLTFIHYVVSWLLMAVLKAFSILPASPSSKATRLSTLVTLGIVMSLSTGLANVSLKYNSVGFYQMSKIAVTPSIVLAEFILYKKKVSFSKVLALTVVSIGIAVATVTDLQFDLFGACVALAWIIPSAVNKILWSSLQQQENWTALALMWKTTPITLLFLVALIPLLDPPGALSFDWNFNNTLAILTSAVLGFLLQWSGALALGLKKRKMEVDKQHLSKSEMQWTIVHNERFNMMHIRIYSFMLILKEIKLVPSRDLPVKKLKKTDGSFPIKRVDSNTDGLLGSAPNSTELSFSKRVADASIAWATSAITHVVLGQFKTCVLLLGNSYVFGSNQGKTSICGALTAIAGMSVYTYLNLRQKTSKPSPRQASSVTISRLSKENGNNHDGDYGRESV</sequence>
<evidence type="ECO:0000259" key="7">
    <source>
        <dbReference type="Pfam" id="PF03151"/>
    </source>
</evidence>
<name>A0A2N9IPN5_FAGSY</name>
<feature type="transmembrane region" description="Helical" evidence="6">
    <location>
        <begin position="53"/>
        <end position="72"/>
    </location>
</feature>
<feature type="transmembrane region" description="Helical" evidence="6">
    <location>
        <begin position="199"/>
        <end position="218"/>
    </location>
</feature>
<reference evidence="8" key="1">
    <citation type="submission" date="2018-02" db="EMBL/GenBank/DDBJ databases">
        <authorList>
            <person name="Cohen D.B."/>
            <person name="Kent A.D."/>
        </authorList>
    </citation>
    <scope>NUCLEOTIDE SEQUENCE</scope>
</reference>
<comment type="subcellular location">
    <subcellularLocation>
        <location evidence="1">Membrane</location>
        <topology evidence="1">Multi-pass membrane protein</topology>
    </subcellularLocation>
</comment>
<feature type="transmembrane region" description="Helical" evidence="6">
    <location>
        <begin position="269"/>
        <end position="290"/>
    </location>
</feature>
<accession>A0A2N9IPN5</accession>
<evidence type="ECO:0000256" key="3">
    <source>
        <dbReference type="ARBA" id="ARBA00022989"/>
    </source>
</evidence>
<keyword evidence="2 6" id="KW-0812">Transmembrane</keyword>
<keyword evidence="4 6" id="KW-0472">Membrane</keyword>
<dbReference type="Pfam" id="PF03151">
    <property type="entry name" value="TPT"/>
    <property type="match status" value="1"/>
</dbReference>
<evidence type="ECO:0000256" key="5">
    <source>
        <dbReference type="SAM" id="MobiDB-lite"/>
    </source>
</evidence>
<evidence type="ECO:0000256" key="1">
    <source>
        <dbReference type="ARBA" id="ARBA00004141"/>
    </source>
</evidence>
<feature type="domain" description="Sugar phosphate transporter" evidence="7">
    <location>
        <begin position="61"/>
        <end position="251"/>
    </location>
</feature>
<evidence type="ECO:0000256" key="2">
    <source>
        <dbReference type="ARBA" id="ARBA00022692"/>
    </source>
</evidence>
<protein>
    <recommendedName>
        <fullName evidence="7">Sugar phosphate transporter domain-containing protein</fullName>
    </recommendedName>
</protein>
<feature type="transmembrane region" description="Helical" evidence="6">
    <location>
        <begin position="230"/>
        <end position="249"/>
    </location>
</feature>
<feature type="compositionally biased region" description="Basic and acidic residues" evidence="5">
    <location>
        <begin position="462"/>
        <end position="479"/>
    </location>
</feature>
<feature type="transmembrane region" description="Helical" evidence="6">
    <location>
        <begin position="147"/>
        <end position="167"/>
    </location>
</feature>